<dbReference type="EMBL" id="JANBPU010000015">
    <property type="protein sequence ID" value="KAJ1920320.1"/>
    <property type="molecule type" value="Genomic_DNA"/>
</dbReference>
<dbReference type="InterPro" id="IPR015943">
    <property type="entry name" value="WD40/YVTN_repeat-like_dom_sf"/>
</dbReference>
<keyword evidence="3" id="KW-0677">Repeat</keyword>
<evidence type="ECO:0000256" key="3">
    <source>
        <dbReference type="ARBA" id="ARBA00022737"/>
    </source>
</evidence>
<organism evidence="6 7">
    <name type="scientific">Mycoemilia scoparia</name>
    <dbReference type="NCBI Taxonomy" id="417184"/>
    <lineage>
        <taxon>Eukaryota</taxon>
        <taxon>Fungi</taxon>
        <taxon>Fungi incertae sedis</taxon>
        <taxon>Zoopagomycota</taxon>
        <taxon>Kickxellomycotina</taxon>
        <taxon>Kickxellomycetes</taxon>
        <taxon>Kickxellales</taxon>
        <taxon>Kickxellaceae</taxon>
        <taxon>Mycoemilia</taxon>
    </lineage>
</organism>
<feature type="compositionally biased region" description="Basic and acidic residues" evidence="5">
    <location>
        <begin position="41"/>
        <end position="57"/>
    </location>
</feature>
<feature type="repeat" description="WD" evidence="4">
    <location>
        <begin position="237"/>
        <end position="279"/>
    </location>
</feature>
<feature type="region of interest" description="Disordered" evidence="5">
    <location>
        <begin position="465"/>
        <end position="522"/>
    </location>
</feature>
<keyword evidence="7" id="KW-1185">Reference proteome</keyword>
<feature type="repeat" description="WD" evidence="4">
    <location>
        <begin position="371"/>
        <end position="413"/>
    </location>
</feature>
<name>A0A9W8A8B1_9FUNG</name>
<feature type="compositionally biased region" description="Acidic residues" evidence="5">
    <location>
        <begin position="74"/>
        <end position="87"/>
    </location>
</feature>
<keyword evidence="1" id="KW-0597">Phosphoprotein</keyword>
<evidence type="ECO:0000256" key="4">
    <source>
        <dbReference type="PROSITE-ProRule" id="PRU00221"/>
    </source>
</evidence>
<accession>A0A9W8A8B1</accession>
<dbReference type="InterPro" id="IPR036322">
    <property type="entry name" value="WD40_repeat_dom_sf"/>
</dbReference>
<dbReference type="GO" id="GO:0006364">
    <property type="term" value="P:rRNA processing"/>
    <property type="evidence" value="ECO:0007669"/>
    <property type="project" value="InterPro"/>
</dbReference>
<dbReference type="InterPro" id="IPR001680">
    <property type="entry name" value="WD40_rpt"/>
</dbReference>
<dbReference type="Pfam" id="PF00400">
    <property type="entry name" value="WD40"/>
    <property type="match status" value="3"/>
</dbReference>
<keyword evidence="2 4" id="KW-0853">WD repeat</keyword>
<dbReference type="PANTHER" id="PTHR14091:SF0">
    <property type="entry name" value="PERIODIC TRYPTOPHAN PROTEIN 1 HOMOLOG"/>
    <property type="match status" value="1"/>
</dbReference>
<dbReference type="InterPro" id="IPR019775">
    <property type="entry name" value="WD40_repeat_CS"/>
</dbReference>
<evidence type="ECO:0000256" key="1">
    <source>
        <dbReference type="ARBA" id="ARBA00022553"/>
    </source>
</evidence>
<feature type="region of interest" description="Disordered" evidence="5">
    <location>
        <begin position="41"/>
        <end position="92"/>
    </location>
</feature>
<dbReference type="Gene3D" id="2.130.10.10">
    <property type="entry name" value="YVTN repeat-like/Quinoprotein amine dehydrogenase"/>
    <property type="match status" value="2"/>
</dbReference>
<dbReference type="InterPro" id="IPR044285">
    <property type="entry name" value="PWP1"/>
</dbReference>
<dbReference type="InterPro" id="IPR020472">
    <property type="entry name" value="WD40_PAC1"/>
</dbReference>
<sequence length="522" mass="58084">MISALCWVRRGVAKEYPQKYEMTEEEFNRINNIVSNELEEAKADLDESKSEQKENKKYSHLASDPELAGLNMENYDDTDEESEDEDGEQKGPAIFSNVKGLAYHESNAEDPYITMKDEDDDSEKEETRILSTDNMLLAAKTEDNISQMEVFVFESEEDHLYNHHDIMLPEFPLCLEWLGFPTGSAQPDAQGNFVAVGTFSPDIEIWDLDVVDAMYPKAVLGNPGGKNKRKNKGKPHNDYHTDAVMGLSWNRLARNILASSSADTTVKLWDLATTKCVRSFDHHKDKVQAVQWHPLEQAVILTGSYDKSVAVFDTRSPQQITRWGISADVESIAWDHHSPANFYAAIEDGTVQYFDVRTASNGKGGAPVFTIHAHDKAVSAFDVHPAIPGCIVTGSIDKTVKIWSVKDNKPSMVTSRTLNVGNVFTAKFCPDSPFQLAVSGSRGQINVWDISTNSAVRSLFRSQGANIPDTDEKPLVDHSTLAKENDSDDDDEDEENDEAELAQQGGMDVDSDNDEDEDSDDA</sequence>
<dbReference type="GO" id="GO:0005634">
    <property type="term" value="C:nucleus"/>
    <property type="evidence" value="ECO:0007669"/>
    <property type="project" value="TreeGrafter"/>
</dbReference>
<feature type="compositionally biased region" description="Basic and acidic residues" evidence="5">
    <location>
        <begin position="470"/>
        <end position="485"/>
    </location>
</feature>
<feature type="repeat" description="WD" evidence="4">
    <location>
        <begin position="280"/>
        <end position="322"/>
    </location>
</feature>
<dbReference type="PROSITE" id="PS00678">
    <property type="entry name" value="WD_REPEATS_1"/>
    <property type="match status" value="1"/>
</dbReference>
<dbReference type="SMART" id="SM00320">
    <property type="entry name" value="WD40"/>
    <property type="match status" value="5"/>
</dbReference>
<feature type="compositionally biased region" description="Acidic residues" evidence="5">
    <location>
        <begin position="509"/>
        <end position="522"/>
    </location>
</feature>
<dbReference type="PRINTS" id="PR00320">
    <property type="entry name" value="GPROTEINBRPT"/>
</dbReference>
<gene>
    <name evidence="6" type="primary">PWP1</name>
    <name evidence="6" type="ORF">H4219_001433</name>
</gene>
<dbReference type="OrthoDB" id="270624at2759"/>
<dbReference type="PROSITE" id="PS50082">
    <property type="entry name" value="WD_REPEATS_2"/>
    <property type="match status" value="3"/>
</dbReference>
<dbReference type="Proteomes" id="UP001150538">
    <property type="component" value="Unassembled WGS sequence"/>
</dbReference>
<comment type="caution">
    <text evidence="6">The sequence shown here is derived from an EMBL/GenBank/DDBJ whole genome shotgun (WGS) entry which is preliminary data.</text>
</comment>
<evidence type="ECO:0000313" key="6">
    <source>
        <dbReference type="EMBL" id="KAJ1920320.1"/>
    </source>
</evidence>
<evidence type="ECO:0000256" key="2">
    <source>
        <dbReference type="ARBA" id="ARBA00022574"/>
    </source>
</evidence>
<feature type="compositionally biased region" description="Acidic residues" evidence="5">
    <location>
        <begin position="486"/>
        <end position="500"/>
    </location>
</feature>
<dbReference type="PANTHER" id="PTHR14091">
    <property type="entry name" value="PERIODIC TRYPTOPHAN PROTEIN 1"/>
    <property type="match status" value="1"/>
</dbReference>
<evidence type="ECO:0000313" key="7">
    <source>
        <dbReference type="Proteomes" id="UP001150538"/>
    </source>
</evidence>
<proteinExistence type="predicted"/>
<reference evidence="6" key="1">
    <citation type="submission" date="2022-07" db="EMBL/GenBank/DDBJ databases">
        <title>Phylogenomic reconstructions and comparative analyses of Kickxellomycotina fungi.</title>
        <authorList>
            <person name="Reynolds N.K."/>
            <person name="Stajich J.E."/>
            <person name="Barry K."/>
            <person name="Grigoriev I.V."/>
            <person name="Crous P."/>
            <person name="Smith M.E."/>
        </authorList>
    </citation>
    <scope>NUCLEOTIDE SEQUENCE</scope>
    <source>
        <strain evidence="6">NBRC 100468</strain>
    </source>
</reference>
<dbReference type="SUPFAM" id="SSF50978">
    <property type="entry name" value="WD40 repeat-like"/>
    <property type="match status" value="1"/>
</dbReference>
<protein>
    <submittedName>
        <fullName evidence="6">rRNA-processing protein</fullName>
    </submittedName>
</protein>
<dbReference type="PROSITE" id="PS50294">
    <property type="entry name" value="WD_REPEATS_REGION"/>
    <property type="match status" value="2"/>
</dbReference>
<dbReference type="AlphaFoldDB" id="A0A9W8A8B1"/>
<evidence type="ECO:0000256" key="5">
    <source>
        <dbReference type="SAM" id="MobiDB-lite"/>
    </source>
</evidence>